<protein>
    <submittedName>
        <fullName evidence="1">Uncharacterized protein</fullName>
    </submittedName>
</protein>
<evidence type="ECO:0000313" key="2">
    <source>
        <dbReference type="Proteomes" id="UP000005952"/>
    </source>
</evidence>
<name>N0BDR7_9HYPH</name>
<dbReference type="HOGENOM" id="CLU_2259936_0_0_5"/>
<reference evidence="1 2" key="1">
    <citation type="journal article" date="2013" name="Genome Announc.">
        <title>Genome sequences for three denitrifying bacterial strains isolated from a uranium- and nitrate-contaminated subsurface environment.</title>
        <authorList>
            <person name="Venkatramanan R."/>
            <person name="Prakash O."/>
            <person name="Woyke T."/>
            <person name="Chain P."/>
            <person name="Goodwin L.A."/>
            <person name="Watson D."/>
            <person name="Brooks S."/>
            <person name="Kostka J.E."/>
            <person name="Green S.J."/>
        </authorList>
    </citation>
    <scope>NUCLEOTIDE SEQUENCE [LARGE SCALE GENOMIC DNA]</scope>
    <source>
        <strain evidence="1 2">1NES1</strain>
    </source>
</reference>
<dbReference type="EMBL" id="CP005587">
    <property type="protein sequence ID" value="AGK58636.1"/>
    <property type="molecule type" value="Genomic_DNA"/>
</dbReference>
<dbReference type="Proteomes" id="UP000005952">
    <property type="component" value="Chromosome"/>
</dbReference>
<gene>
    <name evidence="1" type="ORF">HYPDE_34823</name>
</gene>
<accession>N0BDR7</accession>
<keyword evidence="2" id="KW-1185">Reference proteome</keyword>
<organism evidence="1 2">
    <name type="scientific">Hyphomicrobium denitrificans 1NES1</name>
    <dbReference type="NCBI Taxonomy" id="670307"/>
    <lineage>
        <taxon>Bacteria</taxon>
        <taxon>Pseudomonadati</taxon>
        <taxon>Pseudomonadota</taxon>
        <taxon>Alphaproteobacteria</taxon>
        <taxon>Hyphomicrobiales</taxon>
        <taxon>Hyphomicrobiaceae</taxon>
        <taxon>Hyphomicrobium</taxon>
    </lineage>
</organism>
<evidence type="ECO:0000313" key="1">
    <source>
        <dbReference type="EMBL" id="AGK58636.1"/>
    </source>
</evidence>
<proteinExistence type="predicted"/>
<sequence length="103" mass="10988">MAELVVMGTVVTGEVEGSATVPASFWGTHTMTMTAATIVAAEGFAGIEPDSPLSIGLPDLLWRSGFIYSASAELFSDRCREFACHLFVKLTNWASQWSAATVI</sequence>
<dbReference type="KEGG" id="hdt:HYPDE_34823"/>
<dbReference type="AlphaFoldDB" id="N0BDR7"/>